<dbReference type="OrthoDB" id="6061841at2759"/>
<proteinExistence type="predicted"/>
<dbReference type="PROSITE" id="PS01186">
    <property type="entry name" value="EGF_2"/>
    <property type="match status" value="1"/>
</dbReference>
<dbReference type="EMBL" id="UYJE01003814">
    <property type="protein sequence ID" value="VDI22629.1"/>
    <property type="molecule type" value="Genomic_DNA"/>
</dbReference>
<dbReference type="Proteomes" id="UP000596742">
    <property type="component" value="Unassembled WGS sequence"/>
</dbReference>
<dbReference type="PANTHER" id="PTHR16897">
    <property type="entry name" value="OS10G0105400 PROTEIN"/>
    <property type="match status" value="1"/>
</dbReference>
<evidence type="ECO:0000259" key="2">
    <source>
        <dbReference type="PROSITE" id="PS01186"/>
    </source>
</evidence>
<keyword evidence="4" id="KW-1185">Reference proteome</keyword>
<comment type="caution">
    <text evidence="3">The sequence shown here is derived from an EMBL/GenBank/DDBJ whole genome shotgun (WGS) entry which is preliminary data.</text>
</comment>
<dbReference type="PANTHER" id="PTHR16897:SF2">
    <property type="entry name" value="OS03G0226600 PROTEIN"/>
    <property type="match status" value="1"/>
</dbReference>
<organism evidence="3 4">
    <name type="scientific">Mytilus galloprovincialis</name>
    <name type="common">Mediterranean mussel</name>
    <dbReference type="NCBI Taxonomy" id="29158"/>
    <lineage>
        <taxon>Eukaryota</taxon>
        <taxon>Metazoa</taxon>
        <taxon>Spiralia</taxon>
        <taxon>Lophotrochozoa</taxon>
        <taxon>Mollusca</taxon>
        <taxon>Bivalvia</taxon>
        <taxon>Autobranchia</taxon>
        <taxon>Pteriomorphia</taxon>
        <taxon>Mytilida</taxon>
        <taxon>Mytiloidea</taxon>
        <taxon>Mytilidae</taxon>
        <taxon>Mytilinae</taxon>
        <taxon>Mytilus</taxon>
    </lineage>
</organism>
<dbReference type="PROSITE" id="PS00022">
    <property type="entry name" value="EGF_1"/>
    <property type="match status" value="1"/>
</dbReference>
<evidence type="ECO:0000313" key="3">
    <source>
        <dbReference type="EMBL" id="VDI22629.1"/>
    </source>
</evidence>
<sequence>MFIRVLGMKSKLTMSAAASGNGVVVQNIAICDGKIKDKACFIDYTNDVIKKRDQTLQRNSGGHCTRPDKCTGCHDGFYSDGPYCRKACSWRSDSTRCFPGNCTADLASNCNCWHGFSGQHCENIIADVNTSYAEAKLRDTDTNKIITTPINPSQPGPQPIRWTNHVNWKEIDIEISFKFPDLGKPPNYDPKGEKHFVIDFKYGVVHASMQLKHYKEGSHFEHSFNYSCKINANVPVFNQKCAKPNIQDISTWEFRHAHRLTFTWTVISGGHLKYIDRESKIQRIENKTVPINGKVHMIDYIFQWDLIKPYHPCSVENSSCVEPPVKSYNDVTDSTNVTLVWSGWTDDLAGVHHYDYEIYELLKSGDRLVQDLKPTLEKKDISSTEPKALIQLTSPGVYSAIITVYDKATNYESTRCIIFYDNLSKVEVKSGKRTIVHQSSVSTNHTWISVNDKILQVTWLDRFINKRHKEQSWLSKVEGLDHVKDEYDDHFGKRTKDAIPNAHGIVRFDIKYEVFGPSLTAHQNFTPTSNVVSQKGYISVPWSDGNRLDLTVRAYDILNKFVEEHITVYKDTSAPIIERLWLSRGDRVNISVHSVEDFKEMTIEWDGMDYDSGLNQVEWKLFDKYTGNYIIHGKAQLHAQGMAQNLTVCEQIYENEPRGPSCYCTMFHGCYHKHFVVQPEITEKGREAGLVVGKDQGVHDSDYFIEITVVNNALLKTTSLKKITIDVSPPHEGYVHDGIRGDPELDFQQDLHVDAHWEGFFDRESGVEFYQYIFSDHCMTSLEFKNSNETTETYNAFASFEAPVEGTYFVSVVAVNRAKESSKVVCSDGVIIMSTVPSVKDFVLEGARTRSRLLRDNNGTVWLLDNILRRHRIENISSRCKVSSAENITVFPLGKPVKQNEEKLCGVINNLHILAAVRKESQLKMSWRSDIGDALMHDYEIGLSSTASSSAPDIVPFRSTKHHFRFRLNHPDVPDGKEFFVIIKSISKAAVEGLQSIGPFIVDTTKPQFSGVKIDVNLKDEFLIANWTTNAFEDPDDPYPMHFQYAVGHRPNTYDIQHFRDLLFTGKCKRTIPATCTALPVSSLKWSLHGHHNYYFTIKATNLAGLSVMKTSVTYTHDVQLPAKGIVIDVPMMINQSAQANKDIEDIDFSTDKTSLAVSWTGFAHPHESVNFSGCVGTLPKMCDVSAMTVFTESPSFSFKGLTLIPFQMYYVTVEARTRGGSVKVNSDGVRVLDINQNLTGINVWDGINCTDASDLDNSHHSQDTRPKCKEDIAFQTSTSTLNVYWTIPAVYNDYVRDAFVRLEERLVGDVWMAFQPYTYVGKHRHETLTELNLKPGKSYRAVVKFCAEDICFPPVYGTGVTIISSPPSTGDIIVQIKDSIKHQLIVTFEKMFDPDIEDHAEAKSVVYFYEWALGDNVGVHTVWNAIDNGITLDTDHMQFIIPLNTSLDFSKCRKLNIRGYNKAGVWSTISKEIKTCYVQDGNSLIIPNMVIDAVGRQEKTIDGNKHDGYGRDIYLEENGRWEETDVDYTPYKNIISATWPLLRHKNYTWAVIDAETLDVTSYYKDEDMLQLKDPCSHPNTIKCGVTNKEYVNVIFDSNRELEHGKRYIMCIYAPRKEIQYEKWTEVLDEIKSCSDGVTVDLTPPTPGHVWIGIDPKEEYQSSTTDIFVSWDSFTDVEEYRKTAHASGIKEYELGIALDFAKRSATSSSHPVKIDGTPPGKSDRPITIEGRHLSDMSEINACWRDVFLDKESGVDHYLWSIGSHPGYDDVIPFKKTMLDCGVSAQDTTIDIHEGHAYFITVKAVNRANLISTASSWAYIYDMSPPIAGHVYDGSRETAATYMKDIDYQTDVKTLSAYWEGFYDPHSSIKSYYVSIGTCPKCEDVLANQDIGISFNFTLCHMHLGSGIRYYTTITACNTAEMCTSVTSDGVIIDNSPPTQGIVLDGVDVYDLEYQSLRSVR</sequence>
<accession>A0A8B6DR76</accession>
<reference evidence="3" key="1">
    <citation type="submission" date="2018-11" db="EMBL/GenBank/DDBJ databases">
        <authorList>
            <person name="Alioto T."/>
            <person name="Alioto T."/>
        </authorList>
    </citation>
    <scope>NUCLEOTIDE SEQUENCE</scope>
</reference>
<gene>
    <name evidence="3" type="ORF">MGAL_10B039373</name>
</gene>
<dbReference type="InterPro" id="IPR000742">
    <property type="entry name" value="EGF"/>
</dbReference>
<evidence type="ECO:0000313" key="4">
    <source>
        <dbReference type="Proteomes" id="UP000596742"/>
    </source>
</evidence>
<feature type="domain" description="EGF-like" evidence="1 2">
    <location>
        <begin position="110"/>
        <end position="121"/>
    </location>
</feature>
<protein>
    <recommendedName>
        <fullName evidence="1 2">EGF-like domain-containing protein</fullName>
    </recommendedName>
</protein>
<name>A0A8B6DR76_MYTGA</name>
<evidence type="ECO:0000259" key="1">
    <source>
        <dbReference type="PROSITE" id="PS00022"/>
    </source>
</evidence>